<protein>
    <recommendedName>
        <fullName evidence="4">C2H2-type domain-containing protein</fullName>
    </recommendedName>
</protein>
<evidence type="ECO:0000313" key="2">
    <source>
        <dbReference type="EMBL" id="RSH90554.1"/>
    </source>
</evidence>
<proteinExistence type="predicted"/>
<dbReference type="PANTHER" id="PTHR21354">
    <property type="entry name" value="ZINC FINGER PROTEIN 511"/>
    <property type="match status" value="1"/>
</dbReference>
<name>A0A427YHR5_9TREE</name>
<reference evidence="2 3" key="1">
    <citation type="submission" date="2018-11" db="EMBL/GenBank/DDBJ databases">
        <title>Genome sequence of Saitozyma podzolica DSM 27192.</title>
        <authorList>
            <person name="Aliyu H."/>
            <person name="Gorte O."/>
            <person name="Ochsenreither K."/>
        </authorList>
    </citation>
    <scope>NUCLEOTIDE SEQUENCE [LARGE SCALE GENOMIC DNA]</scope>
    <source>
        <strain evidence="2 3">DSM 27192</strain>
    </source>
</reference>
<feature type="compositionally biased region" description="Basic residues" evidence="1">
    <location>
        <begin position="212"/>
        <end position="223"/>
    </location>
</feature>
<dbReference type="AlphaFoldDB" id="A0A427YHR5"/>
<dbReference type="OrthoDB" id="18440at2759"/>
<feature type="compositionally biased region" description="Polar residues" evidence="1">
    <location>
        <begin position="249"/>
        <end position="269"/>
    </location>
</feature>
<comment type="caution">
    <text evidence="2">The sequence shown here is derived from an EMBL/GenBank/DDBJ whole genome shotgun (WGS) entry which is preliminary data.</text>
</comment>
<gene>
    <name evidence="2" type="ORF">EHS25_001159</name>
</gene>
<feature type="region of interest" description="Disordered" evidence="1">
    <location>
        <begin position="1"/>
        <end position="55"/>
    </location>
</feature>
<dbReference type="InterPro" id="IPR039258">
    <property type="entry name" value="ZNF511"/>
</dbReference>
<dbReference type="PANTHER" id="PTHR21354:SF0">
    <property type="entry name" value="ZINC FINGER PROTEIN 511"/>
    <property type="match status" value="1"/>
</dbReference>
<accession>A0A427YHR5</accession>
<organism evidence="2 3">
    <name type="scientific">Saitozyma podzolica</name>
    <dbReference type="NCBI Taxonomy" id="1890683"/>
    <lineage>
        <taxon>Eukaryota</taxon>
        <taxon>Fungi</taxon>
        <taxon>Dikarya</taxon>
        <taxon>Basidiomycota</taxon>
        <taxon>Agaricomycotina</taxon>
        <taxon>Tremellomycetes</taxon>
        <taxon>Tremellales</taxon>
        <taxon>Trimorphomycetaceae</taxon>
        <taxon>Saitozyma</taxon>
    </lineage>
</organism>
<evidence type="ECO:0008006" key="4">
    <source>
        <dbReference type="Google" id="ProtNLM"/>
    </source>
</evidence>
<dbReference type="Proteomes" id="UP000279259">
    <property type="component" value="Unassembled WGS sequence"/>
</dbReference>
<evidence type="ECO:0000256" key="1">
    <source>
        <dbReference type="SAM" id="MobiDB-lite"/>
    </source>
</evidence>
<keyword evidence="3" id="KW-1185">Reference proteome</keyword>
<dbReference type="EMBL" id="RSCD01000010">
    <property type="protein sequence ID" value="RSH90554.1"/>
    <property type="molecule type" value="Genomic_DNA"/>
</dbReference>
<sequence length="337" mass="35634">MQSTLNIHVLRHPRRAGAASGGIPPMGLQGAHPGSRGGPSRARGSNGKGKDKEYGVVDSGVSVEDDANRLPEGFVSGYGTKAWKECGKVFPDERLLELRSELRPGHFARSFMLQTCSHNASLAIPSGRHHFALLHHTETHDPIARERQSRGDKIFGCFLPTSQCGKVCATPASRRNHLITKHKYPKEYFFAITNHGLNQIAREDGLATSLIRPRKQGPPKPRRTSSTGHPTVDEPPPPPESVNAVEDTSAPSTTSEPSHLTTSEGSSANAAPMPMPCPSVPDVDMDDLTTRMGGLESSLGFVPRGVRKKAGVKAATAEAAEAANGAGAAAATSPGVG</sequence>
<feature type="region of interest" description="Disordered" evidence="1">
    <location>
        <begin position="210"/>
        <end position="281"/>
    </location>
</feature>
<evidence type="ECO:0000313" key="3">
    <source>
        <dbReference type="Proteomes" id="UP000279259"/>
    </source>
</evidence>